<dbReference type="Proteomes" id="UP001054945">
    <property type="component" value="Unassembled WGS sequence"/>
</dbReference>
<dbReference type="EMBL" id="BPLR01000498">
    <property type="protein sequence ID" value="GIY95274.1"/>
    <property type="molecule type" value="Genomic_DNA"/>
</dbReference>
<reference evidence="2 3" key="1">
    <citation type="submission" date="2021-06" db="EMBL/GenBank/DDBJ databases">
        <title>Caerostris extrusa draft genome.</title>
        <authorList>
            <person name="Kono N."/>
            <person name="Arakawa K."/>
        </authorList>
    </citation>
    <scope>NUCLEOTIDE SEQUENCE [LARGE SCALE GENOMIC DNA]</scope>
</reference>
<feature type="transmembrane region" description="Helical" evidence="1">
    <location>
        <begin position="82"/>
        <end position="105"/>
    </location>
</feature>
<keyword evidence="3" id="KW-1185">Reference proteome</keyword>
<keyword evidence="1" id="KW-1133">Transmembrane helix</keyword>
<gene>
    <name evidence="2" type="ORF">CEXT_210651</name>
</gene>
<evidence type="ECO:0000313" key="2">
    <source>
        <dbReference type="EMBL" id="GIY95274.1"/>
    </source>
</evidence>
<name>A0AAV4XKR6_CAEEX</name>
<protein>
    <submittedName>
        <fullName evidence="2">Uncharacterized protein</fullName>
    </submittedName>
</protein>
<evidence type="ECO:0000313" key="3">
    <source>
        <dbReference type="Proteomes" id="UP001054945"/>
    </source>
</evidence>
<sequence>MSDKRNGSKQKKIREPSSIKGKLVYYDKMVARETPEIISSRKEQLFQSNFLEILCIMTDKTAKRLVKIPINKSIRQLQFRELFWRTISLRLCVIFCCCLLFLAFAGEDFFPDET</sequence>
<accession>A0AAV4XKR6</accession>
<evidence type="ECO:0000256" key="1">
    <source>
        <dbReference type="SAM" id="Phobius"/>
    </source>
</evidence>
<keyword evidence="1" id="KW-0472">Membrane</keyword>
<organism evidence="2 3">
    <name type="scientific">Caerostris extrusa</name>
    <name type="common">Bark spider</name>
    <name type="synonym">Caerostris bankana</name>
    <dbReference type="NCBI Taxonomy" id="172846"/>
    <lineage>
        <taxon>Eukaryota</taxon>
        <taxon>Metazoa</taxon>
        <taxon>Ecdysozoa</taxon>
        <taxon>Arthropoda</taxon>
        <taxon>Chelicerata</taxon>
        <taxon>Arachnida</taxon>
        <taxon>Araneae</taxon>
        <taxon>Araneomorphae</taxon>
        <taxon>Entelegynae</taxon>
        <taxon>Araneoidea</taxon>
        <taxon>Araneidae</taxon>
        <taxon>Caerostris</taxon>
    </lineage>
</organism>
<keyword evidence="1" id="KW-0812">Transmembrane</keyword>
<dbReference type="AlphaFoldDB" id="A0AAV4XKR6"/>
<proteinExistence type="predicted"/>
<comment type="caution">
    <text evidence="2">The sequence shown here is derived from an EMBL/GenBank/DDBJ whole genome shotgun (WGS) entry which is preliminary data.</text>
</comment>